<dbReference type="GO" id="GO:1904680">
    <property type="term" value="F:peptide transmembrane transporter activity"/>
    <property type="evidence" value="ECO:0007669"/>
    <property type="project" value="TreeGrafter"/>
</dbReference>
<dbReference type="EMBL" id="UINC01105768">
    <property type="protein sequence ID" value="SVC69957.1"/>
    <property type="molecule type" value="Genomic_DNA"/>
</dbReference>
<dbReference type="PROSITE" id="PS51257">
    <property type="entry name" value="PROKAR_LIPOPROTEIN"/>
    <property type="match status" value="1"/>
</dbReference>
<feature type="domain" description="Solute-binding protein family 5" evidence="4">
    <location>
        <begin position="106"/>
        <end position="290"/>
    </location>
</feature>
<sequence>MVLMENRRWLLVAMAFVALIASACSSGDAGTAAQSATTQAPAAAPTSAPAPAPAAVEPAVSRLGIATQPVSFETNNPLRDGGVTTGFALKPVFESLIGYDAVGGALVPQLATSWSVEPNGKSIRFKLRENVPFHNGNGNFSAADVVYSHSVIVADDSTHSHSRQYKDATVEVVNDHEVIFHLGKANGEFLQIISELNPSSLDIESAADFAVLGTPELGTRPLAGTGFYQFAERSDGQFVRLDRVSYEHWRSTPDFPELEFRFQAEASTRLASLLTEEAHLTNLSKDHLATATNEGMGIIPGSQFGLRAFLLFTGALGDTSYG</sequence>
<accession>A0A382PAT4</accession>
<evidence type="ECO:0000256" key="2">
    <source>
        <dbReference type="ARBA" id="ARBA00022448"/>
    </source>
</evidence>
<feature type="non-terminal residue" evidence="5">
    <location>
        <position position="322"/>
    </location>
</feature>
<dbReference type="SUPFAM" id="SSF53850">
    <property type="entry name" value="Periplasmic binding protein-like II"/>
    <property type="match status" value="1"/>
</dbReference>
<dbReference type="PROSITE" id="PS01040">
    <property type="entry name" value="SBP_BACTERIAL_5"/>
    <property type="match status" value="1"/>
</dbReference>
<gene>
    <name evidence="5" type="ORF">METZ01_LOCUS322811</name>
</gene>
<dbReference type="GO" id="GO:0015833">
    <property type="term" value="P:peptide transport"/>
    <property type="evidence" value="ECO:0007669"/>
    <property type="project" value="TreeGrafter"/>
</dbReference>
<comment type="similarity">
    <text evidence="1">Belongs to the bacterial solute-binding protein 5 family.</text>
</comment>
<dbReference type="InterPro" id="IPR039424">
    <property type="entry name" value="SBP_5"/>
</dbReference>
<organism evidence="5">
    <name type="scientific">marine metagenome</name>
    <dbReference type="NCBI Taxonomy" id="408172"/>
    <lineage>
        <taxon>unclassified sequences</taxon>
        <taxon>metagenomes</taxon>
        <taxon>ecological metagenomes</taxon>
    </lineage>
</organism>
<keyword evidence="3" id="KW-0732">Signal</keyword>
<dbReference type="PANTHER" id="PTHR30290">
    <property type="entry name" value="PERIPLASMIC BINDING COMPONENT OF ABC TRANSPORTER"/>
    <property type="match status" value="1"/>
</dbReference>
<dbReference type="InterPro" id="IPR000914">
    <property type="entry name" value="SBP_5_dom"/>
</dbReference>
<protein>
    <recommendedName>
        <fullName evidence="4">Solute-binding protein family 5 domain-containing protein</fullName>
    </recommendedName>
</protein>
<proteinExistence type="inferred from homology"/>
<dbReference type="Gene3D" id="3.40.190.10">
    <property type="entry name" value="Periplasmic binding protein-like II"/>
    <property type="match status" value="1"/>
</dbReference>
<dbReference type="InterPro" id="IPR023765">
    <property type="entry name" value="SBP_5_CS"/>
</dbReference>
<name>A0A382PAT4_9ZZZZ</name>
<evidence type="ECO:0000256" key="1">
    <source>
        <dbReference type="ARBA" id="ARBA00005695"/>
    </source>
</evidence>
<evidence type="ECO:0000259" key="4">
    <source>
        <dbReference type="Pfam" id="PF00496"/>
    </source>
</evidence>
<evidence type="ECO:0000313" key="5">
    <source>
        <dbReference type="EMBL" id="SVC69957.1"/>
    </source>
</evidence>
<dbReference type="AlphaFoldDB" id="A0A382PAT4"/>
<dbReference type="Pfam" id="PF00496">
    <property type="entry name" value="SBP_bac_5"/>
    <property type="match status" value="1"/>
</dbReference>
<reference evidence="5" key="1">
    <citation type="submission" date="2018-05" db="EMBL/GenBank/DDBJ databases">
        <authorList>
            <person name="Lanie J.A."/>
            <person name="Ng W.-L."/>
            <person name="Kazmierczak K.M."/>
            <person name="Andrzejewski T.M."/>
            <person name="Davidsen T.M."/>
            <person name="Wayne K.J."/>
            <person name="Tettelin H."/>
            <person name="Glass J.I."/>
            <person name="Rusch D."/>
            <person name="Podicherti R."/>
            <person name="Tsui H.-C.T."/>
            <person name="Winkler M.E."/>
        </authorList>
    </citation>
    <scope>NUCLEOTIDE SEQUENCE</scope>
</reference>
<evidence type="ECO:0000256" key="3">
    <source>
        <dbReference type="ARBA" id="ARBA00022729"/>
    </source>
</evidence>
<dbReference type="PANTHER" id="PTHR30290:SF9">
    <property type="entry name" value="OLIGOPEPTIDE-BINDING PROTEIN APPA"/>
    <property type="match status" value="1"/>
</dbReference>
<keyword evidence="2" id="KW-0813">Transport</keyword>